<evidence type="ECO:0000256" key="2">
    <source>
        <dbReference type="ARBA" id="ARBA00007171"/>
    </source>
</evidence>
<evidence type="ECO:0000256" key="1">
    <source>
        <dbReference type="ARBA" id="ARBA00004370"/>
    </source>
</evidence>
<dbReference type="PANTHER" id="PTHR30627">
    <property type="entry name" value="PEPTIDOGLYCAN D,D-TRANSPEPTIDASE"/>
    <property type="match status" value="1"/>
</dbReference>
<evidence type="ECO:0000259" key="4">
    <source>
        <dbReference type="Pfam" id="PF00905"/>
    </source>
</evidence>
<dbReference type="Gene3D" id="3.30.450.330">
    <property type="match status" value="1"/>
</dbReference>
<dbReference type="Gene3D" id="3.40.710.10">
    <property type="entry name" value="DD-peptidase/beta-lactamase superfamily"/>
    <property type="match status" value="1"/>
</dbReference>
<proteinExistence type="inferred from homology"/>
<evidence type="ECO:0000256" key="3">
    <source>
        <dbReference type="ARBA" id="ARBA00023136"/>
    </source>
</evidence>
<comment type="similarity">
    <text evidence="2">Belongs to the transpeptidase family.</text>
</comment>
<dbReference type="InterPro" id="IPR036138">
    <property type="entry name" value="PBP_dimer_sf"/>
</dbReference>
<keyword evidence="3" id="KW-0472">Membrane</keyword>
<evidence type="ECO:0000313" key="6">
    <source>
        <dbReference type="EMBL" id="TXN30725.1"/>
    </source>
</evidence>
<dbReference type="InterPro" id="IPR012338">
    <property type="entry name" value="Beta-lactam/transpept-like"/>
</dbReference>
<dbReference type="SUPFAM" id="SSF56519">
    <property type="entry name" value="Penicillin binding protein dimerisation domain"/>
    <property type="match status" value="1"/>
</dbReference>
<comment type="caution">
    <text evidence="6">The sequence shown here is derived from an EMBL/GenBank/DDBJ whole genome shotgun (WGS) entry which is preliminary data.</text>
</comment>
<dbReference type="InterPro" id="IPR050515">
    <property type="entry name" value="Beta-lactam/transpept"/>
</dbReference>
<feature type="domain" description="Penicillin-binding protein dimerisation" evidence="5">
    <location>
        <begin position="51"/>
        <end position="190"/>
    </location>
</feature>
<evidence type="ECO:0000313" key="7">
    <source>
        <dbReference type="Proteomes" id="UP000321379"/>
    </source>
</evidence>
<dbReference type="GO" id="GO:0008658">
    <property type="term" value="F:penicillin binding"/>
    <property type="evidence" value="ECO:0007669"/>
    <property type="project" value="InterPro"/>
</dbReference>
<dbReference type="EMBL" id="VRMG01000006">
    <property type="protein sequence ID" value="TXN30725.1"/>
    <property type="molecule type" value="Genomic_DNA"/>
</dbReference>
<feature type="domain" description="Penicillin-binding protein transpeptidase" evidence="4">
    <location>
        <begin position="258"/>
        <end position="558"/>
    </location>
</feature>
<accession>A0A5C8US00</accession>
<dbReference type="Gene3D" id="3.90.1310.10">
    <property type="entry name" value="Penicillin-binding protein 2a (Domain 2)"/>
    <property type="match status" value="1"/>
</dbReference>
<organism evidence="6 7">
    <name type="scientific">Lacisediminihabitans profunda</name>
    <dbReference type="NCBI Taxonomy" id="2594790"/>
    <lineage>
        <taxon>Bacteria</taxon>
        <taxon>Bacillati</taxon>
        <taxon>Actinomycetota</taxon>
        <taxon>Actinomycetes</taxon>
        <taxon>Micrococcales</taxon>
        <taxon>Microbacteriaceae</taxon>
        <taxon>Lacisediminihabitans</taxon>
    </lineage>
</organism>
<dbReference type="GO" id="GO:0071555">
    <property type="term" value="P:cell wall organization"/>
    <property type="evidence" value="ECO:0007669"/>
    <property type="project" value="TreeGrafter"/>
</dbReference>
<sequence length="581" mass="61385">MRSSRRRLVLAIVVCFAVVAVFTVRLVDIQVVRADELNKDSLSKRAIAVTSYAPRGDIVDANGVILATSVNRYWIIVAPRNVDSFTHVDKNKVKSTITVMDAANEIASVTKQDPAVVFQALTKDPNSNYSVVSKGLDAEALREVRALKIPWVGFETHSKRTYPNGSVAGNLVGFVGTDGPQAGLEAADDKCLSSTNGSLTYEQGADGVQIPGSSITTKAAKPGGTLKTTIDSDLQWFSAQAVAEQAMAIGAKSATVSVTRIKDAHLMALVDWPAVDPNDVNGTPVANLGALSFSTPYEPGSTFKAMTAAMLIDSGTANPLTQATVPARWTTPEGGFIRDATGHPTERLTLTGVLQQSSNVGISMIGSRLAPSIRYDYMRKFGLGEKTAIDMGGEQSAGILAKKWDDQTKYNVMYGQGVSATAVQMASIYQTLGNGGVRLPLTLVEGCQQADGTMTDLPPTAGVRVVSDQAAKTVVNMLESVVTGGELSKSLKIPGYRIAAKSGTAEVAVNGRYTGDRVVSVAGIAPAEDPQYSVIVTFTKPDIMKSSAAAAPTFHKIMSEVLTKYRVPPSTTPSTSPATTW</sequence>
<name>A0A5C8US00_9MICO</name>
<protein>
    <submittedName>
        <fullName evidence="6">Penicillin-binding protein 2</fullName>
    </submittedName>
</protein>
<keyword evidence="7" id="KW-1185">Reference proteome</keyword>
<dbReference type="Pfam" id="PF00905">
    <property type="entry name" value="Transpeptidase"/>
    <property type="match status" value="1"/>
</dbReference>
<dbReference type="InterPro" id="IPR001460">
    <property type="entry name" value="PCN-bd_Tpept"/>
</dbReference>
<evidence type="ECO:0000259" key="5">
    <source>
        <dbReference type="Pfam" id="PF03717"/>
    </source>
</evidence>
<dbReference type="PANTHER" id="PTHR30627:SF1">
    <property type="entry name" value="PEPTIDOGLYCAN D,D-TRANSPEPTIDASE FTSI"/>
    <property type="match status" value="1"/>
</dbReference>
<dbReference type="AlphaFoldDB" id="A0A5C8US00"/>
<comment type="subcellular location">
    <subcellularLocation>
        <location evidence="1">Membrane</location>
    </subcellularLocation>
</comment>
<dbReference type="GO" id="GO:0005886">
    <property type="term" value="C:plasma membrane"/>
    <property type="evidence" value="ECO:0007669"/>
    <property type="project" value="TreeGrafter"/>
</dbReference>
<dbReference type="SUPFAM" id="SSF56601">
    <property type="entry name" value="beta-lactamase/transpeptidase-like"/>
    <property type="match status" value="1"/>
</dbReference>
<dbReference type="Proteomes" id="UP000321379">
    <property type="component" value="Unassembled WGS sequence"/>
</dbReference>
<dbReference type="InterPro" id="IPR005311">
    <property type="entry name" value="PBP_dimer"/>
</dbReference>
<gene>
    <name evidence="6" type="ORF">FVP33_09195</name>
</gene>
<dbReference type="Pfam" id="PF03717">
    <property type="entry name" value="PBP_dimer"/>
    <property type="match status" value="1"/>
</dbReference>
<reference evidence="6 7" key="1">
    <citation type="submission" date="2019-08" db="EMBL/GenBank/DDBJ databases">
        <title>Bacterial whole genome sequence for Glaciihabitans sp. CHu50b-6-2.</title>
        <authorList>
            <person name="Jin L."/>
        </authorList>
    </citation>
    <scope>NUCLEOTIDE SEQUENCE [LARGE SCALE GENOMIC DNA]</scope>
    <source>
        <strain evidence="6 7">CHu50b-6-2</strain>
    </source>
</reference>